<sequence>MYRCTDDPDSQKEASLRTKRQLIYKKIIGTISIFVGEGVSVSLVPNKLGRRYFLMRLDGSLFEGGKAFSGGAVLATRFTRTLPDAQSKFMSPCLGDNKP</sequence>
<dbReference type="EMBL" id="NQVE01000153">
    <property type="protein sequence ID" value="RAL43672.1"/>
    <property type="molecule type" value="Genomic_DNA"/>
</dbReference>
<accession>A0A328DCT5</accession>
<keyword evidence="2" id="KW-1185">Reference proteome</keyword>
<evidence type="ECO:0000313" key="1">
    <source>
        <dbReference type="EMBL" id="RAL43672.1"/>
    </source>
</evidence>
<comment type="caution">
    <text evidence="1">The sequence shown here is derived from an EMBL/GenBank/DDBJ whole genome shotgun (WGS) entry which is preliminary data.</text>
</comment>
<dbReference type="AlphaFoldDB" id="A0A328DCT5"/>
<name>A0A328DCT5_9ASTE</name>
<dbReference type="Proteomes" id="UP000249390">
    <property type="component" value="Unassembled WGS sequence"/>
</dbReference>
<protein>
    <submittedName>
        <fullName evidence="1">Uncharacterized protein</fullName>
    </submittedName>
</protein>
<gene>
    <name evidence="1" type="ORF">DM860_017528</name>
</gene>
<evidence type="ECO:0000313" key="2">
    <source>
        <dbReference type="Proteomes" id="UP000249390"/>
    </source>
</evidence>
<organism evidence="1 2">
    <name type="scientific">Cuscuta australis</name>
    <dbReference type="NCBI Taxonomy" id="267555"/>
    <lineage>
        <taxon>Eukaryota</taxon>
        <taxon>Viridiplantae</taxon>
        <taxon>Streptophyta</taxon>
        <taxon>Embryophyta</taxon>
        <taxon>Tracheophyta</taxon>
        <taxon>Spermatophyta</taxon>
        <taxon>Magnoliopsida</taxon>
        <taxon>eudicotyledons</taxon>
        <taxon>Gunneridae</taxon>
        <taxon>Pentapetalae</taxon>
        <taxon>asterids</taxon>
        <taxon>lamiids</taxon>
        <taxon>Solanales</taxon>
        <taxon>Convolvulaceae</taxon>
        <taxon>Cuscuteae</taxon>
        <taxon>Cuscuta</taxon>
        <taxon>Cuscuta subgen. Grammica</taxon>
        <taxon>Cuscuta sect. Cleistogrammica</taxon>
    </lineage>
</organism>
<reference evidence="1 2" key="1">
    <citation type="submission" date="2018-06" db="EMBL/GenBank/DDBJ databases">
        <title>The Genome of Cuscuta australis (Dodder) Provides Insight into the Evolution of Plant Parasitism.</title>
        <authorList>
            <person name="Liu H."/>
        </authorList>
    </citation>
    <scope>NUCLEOTIDE SEQUENCE [LARGE SCALE GENOMIC DNA]</scope>
    <source>
        <strain evidence="2">cv. Yunnan</strain>
        <tissue evidence="1">Vines</tissue>
    </source>
</reference>
<proteinExistence type="predicted"/>